<name>U9USG9_RHIID</name>
<gene>
    <name evidence="1" type="ORF">GLOIN_2v1514954</name>
</gene>
<keyword evidence="2" id="KW-1185">Reference proteome</keyword>
<proteinExistence type="predicted"/>
<dbReference type="Proteomes" id="UP000018888">
    <property type="component" value="Unassembled WGS sequence"/>
</dbReference>
<dbReference type="HOGENOM" id="CLU_2795217_0_0_1"/>
<protein>
    <submittedName>
        <fullName evidence="1">Uncharacterized protein</fullName>
    </submittedName>
</protein>
<reference evidence="1 2" key="2">
    <citation type="journal article" date="2018" name="New Phytol.">
        <title>High intraspecific genome diversity in the model arbuscular mycorrhizal symbiont Rhizophagus irregularis.</title>
        <authorList>
            <person name="Chen E.C.H."/>
            <person name="Morin E."/>
            <person name="Beaudet D."/>
            <person name="Noel J."/>
            <person name="Yildirir G."/>
            <person name="Ndikumana S."/>
            <person name="Charron P."/>
            <person name="St-Onge C."/>
            <person name="Giorgi J."/>
            <person name="Kruger M."/>
            <person name="Marton T."/>
            <person name="Ropars J."/>
            <person name="Grigoriev I.V."/>
            <person name="Hainaut M."/>
            <person name="Henrissat B."/>
            <person name="Roux C."/>
            <person name="Martin F."/>
            <person name="Corradi N."/>
        </authorList>
    </citation>
    <scope>NUCLEOTIDE SEQUENCE [LARGE SCALE GENOMIC DNA]</scope>
    <source>
        <strain evidence="1 2">DAOM 197198</strain>
    </source>
</reference>
<dbReference type="EMBL" id="AUPC02000016">
    <property type="protein sequence ID" value="POG80708.1"/>
    <property type="molecule type" value="Genomic_DNA"/>
</dbReference>
<organism evidence="1 2">
    <name type="scientific">Rhizophagus irregularis (strain DAOM 181602 / DAOM 197198 / MUCL 43194)</name>
    <name type="common">Arbuscular mycorrhizal fungus</name>
    <name type="synonym">Glomus intraradices</name>
    <dbReference type="NCBI Taxonomy" id="747089"/>
    <lineage>
        <taxon>Eukaryota</taxon>
        <taxon>Fungi</taxon>
        <taxon>Fungi incertae sedis</taxon>
        <taxon>Mucoromycota</taxon>
        <taxon>Glomeromycotina</taxon>
        <taxon>Glomeromycetes</taxon>
        <taxon>Glomerales</taxon>
        <taxon>Glomeraceae</taxon>
        <taxon>Rhizophagus</taxon>
    </lineage>
</organism>
<evidence type="ECO:0000313" key="2">
    <source>
        <dbReference type="Proteomes" id="UP000018888"/>
    </source>
</evidence>
<accession>U9USG9</accession>
<sequence>MKVNFFYLSHSLEAMTRVWLILLIINFKIFHSRSLLNILNRILVEYDVKLSRVFSLNKGVEVFYQKLS</sequence>
<dbReference type="AlphaFoldDB" id="U9USG9"/>
<reference evidence="1 2" key="1">
    <citation type="journal article" date="2013" name="Proc. Natl. Acad. Sci. U.S.A.">
        <title>Genome of an arbuscular mycorrhizal fungus provides insight into the oldest plant symbiosis.</title>
        <authorList>
            <person name="Tisserant E."/>
            <person name="Malbreil M."/>
            <person name="Kuo A."/>
            <person name="Kohler A."/>
            <person name="Symeonidi A."/>
            <person name="Balestrini R."/>
            <person name="Charron P."/>
            <person name="Duensing N."/>
            <person name="Frei Dit Frey N."/>
            <person name="Gianinazzi-Pearson V."/>
            <person name="Gilbert L.B."/>
            <person name="Handa Y."/>
            <person name="Herr J.R."/>
            <person name="Hijri M."/>
            <person name="Koul R."/>
            <person name="Kawaguchi M."/>
            <person name="Krajinski F."/>
            <person name="Lammers P.J."/>
            <person name="Masclaux F.G."/>
            <person name="Murat C."/>
            <person name="Morin E."/>
            <person name="Ndikumana S."/>
            <person name="Pagni M."/>
            <person name="Petitpierre D."/>
            <person name="Requena N."/>
            <person name="Rosikiewicz P."/>
            <person name="Riley R."/>
            <person name="Saito K."/>
            <person name="San Clemente H."/>
            <person name="Shapiro H."/>
            <person name="van Tuinen D."/>
            <person name="Becard G."/>
            <person name="Bonfante P."/>
            <person name="Paszkowski U."/>
            <person name="Shachar-Hill Y.Y."/>
            <person name="Tuskan G.A."/>
            <person name="Young P.W."/>
            <person name="Sanders I.R."/>
            <person name="Henrissat B."/>
            <person name="Rensing S.A."/>
            <person name="Grigoriev I.V."/>
            <person name="Corradi N."/>
            <person name="Roux C."/>
            <person name="Martin F."/>
        </authorList>
    </citation>
    <scope>NUCLEOTIDE SEQUENCE [LARGE SCALE GENOMIC DNA]</scope>
    <source>
        <strain evidence="1 2">DAOM 197198</strain>
    </source>
</reference>
<evidence type="ECO:0000313" key="1">
    <source>
        <dbReference type="EMBL" id="POG80708.1"/>
    </source>
</evidence>
<comment type="caution">
    <text evidence="1">The sequence shown here is derived from an EMBL/GenBank/DDBJ whole genome shotgun (WGS) entry which is preliminary data.</text>
</comment>